<dbReference type="CDD" id="cd04678">
    <property type="entry name" value="NUDIX_MTH2_Nudt15"/>
    <property type="match status" value="1"/>
</dbReference>
<keyword evidence="5" id="KW-1185">Reference proteome</keyword>
<dbReference type="PRINTS" id="PR00502">
    <property type="entry name" value="NUDIXFAMILY"/>
</dbReference>
<feature type="domain" description="Nudix hydrolase" evidence="3">
    <location>
        <begin position="20"/>
        <end position="121"/>
    </location>
</feature>
<dbReference type="InterPro" id="IPR015797">
    <property type="entry name" value="NUDIX_hydrolase-like_dom_sf"/>
</dbReference>
<dbReference type="PROSITE" id="PS51462">
    <property type="entry name" value="NUDIX"/>
    <property type="match status" value="1"/>
</dbReference>
<accession>A0ABQ5SGM2</accession>
<feature type="non-terminal residue" evidence="4">
    <location>
        <position position="121"/>
    </location>
</feature>
<dbReference type="InterPro" id="IPR000086">
    <property type="entry name" value="NUDIX_hydrolase_dom"/>
</dbReference>
<feature type="non-terminal residue" evidence="4">
    <location>
        <position position="1"/>
    </location>
</feature>
<protein>
    <recommendedName>
        <fullName evidence="3">Nudix hydrolase domain-containing protein</fullName>
    </recommendedName>
</protein>
<dbReference type="InterPro" id="IPR020084">
    <property type="entry name" value="NUDIX_hydrolase_CS"/>
</dbReference>
<evidence type="ECO:0000256" key="2">
    <source>
        <dbReference type="RuleBase" id="RU003476"/>
    </source>
</evidence>
<dbReference type="SUPFAM" id="SSF55811">
    <property type="entry name" value="Nudix"/>
    <property type="match status" value="1"/>
</dbReference>
<dbReference type="PANTHER" id="PTHR16099">
    <property type="entry name" value="8-OXO-DGTP DIPHOSPHATES NUDT15"/>
    <property type="match status" value="1"/>
</dbReference>
<reference evidence="4 5" key="1">
    <citation type="journal article" date="2023" name="IScience">
        <title>Expanded male sex-determining region conserved during the evolution of homothallism in the green alga Volvox.</title>
        <authorList>
            <person name="Yamamoto K."/>
            <person name="Matsuzaki R."/>
            <person name="Mahakham W."/>
            <person name="Heman W."/>
            <person name="Sekimoto H."/>
            <person name="Kawachi M."/>
            <person name="Minakuchi Y."/>
            <person name="Toyoda A."/>
            <person name="Nozaki H."/>
        </authorList>
    </citation>
    <scope>NUCLEOTIDE SEQUENCE [LARGE SCALE GENOMIC DNA]</scope>
    <source>
        <strain evidence="4 5">NIES-4468</strain>
    </source>
</reference>
<dbReference type="Pfam" id="PF00293">
    <property type="entry name" value="NUDIX"/>
    <property type="match status" value="1"/>
</dbReference>
<evidence type="ECO:0000256" key="1">
    <source>
        <dbReference type="ARBA" id="ARBA00022801"/>
    </source>
</evidence>
<evidence type="ECO:0000313" key="5">
    <source>
        <dbReference type="Proteomes" id="UP001165090"/>
    </source>
</evidence>
<dbReference type="Gene3D" id="3.90.79.10">
    <property type="entry name" value="Nucleoside Triphosphate Pyrophosphohydrolase"/>
    <property type="match status" value="1"/>
</dbReference>
<name>A0ABQ5SGM2_9CHLO</name>
<comment type="caution">
    <text evidence="4">The sequence shown here is derived from an EMBL/GenBank/DDBJ whole genome shotgun (WGS) entry which is preliminary data.</text>
</comment>
<gene>
    <name evidence="4" type="ORF">VaNZ11_013548</name>
</gene>
<dbReference type="PROSITE" id="PS00893">
    <property type="entry name" value="NUDIX_BOX"/>
    <property type="match status" value="1"/>
</dbReference>
<dbReference type="EMBL" id="BSDZ01000080">
    <property type="protein sequence ID" value="GLI69010.1"/>
    <property type="molecule type" value="Genomic_DNA"/>
</dbReference>
<keyword evidence="1 2" id="KW-0378">Hydrolase</keyword>
<organism evidence="4 5">
    <name type="scientific">Volvox africanus</name>
    <dbReference type="NCBI Taxonomy" id="51714"/>
    <lineage>
        <taxon>Eukaryota</taxon>
        <taxon>Viridiplantae</taxon>
        <taxon>Chlorophyta</taxon>
        <taxon>core chlorophytes</taxon>
        <taxon>Chlorophyceae</taxon>
        <taxon>CS clade</taxon>
        <taxon>Chlamydomonadales</taxon>
        <taxon>Volvocaceae</taxon>
        <taxon>Volvox</taxon>
    </lineage>
</organism>
<sequence length="121" mass="13464">RNLSGLLAKEYTLLDHIRMGPKVGVGVLIFREQSVVVGLRRGALGSETYALPGGHLEMGESFEHCAIREVAEETGIEINDPVFAYAVNSIFDPTMHYVTVFMRVDVEQGVEPRLMEPEKCE</sequence>
<dbReference type="PANTHER" id="PTHR16099:SF5">
    <property type="entry name" value="NUCLEOTIDE TRIPHOSPHATE DIPHOSPHATASE NUDT15"/>
    <property type="match status" value="1"/>
</dbReference>
<comment type="similarity">
    <text evidence="2">Belongs to the Nudix hydrolase family.</text>
</comment>
<evidence type="ECO:0000313" key="4">
    <source>
        <dbReference type="EMBL" id="GLI69010.1"/>
    </source>
</evidence>
<evidence type="ECO:0000259" key="3">
    <source>
        <dbReference type="PROSITE" id="PS51462"/>
    </source>
</evidence>
<dbReference type="Proteomes" id="UP001165090">
    <property type="component" value="Unassembled WGS sequence"/>
</dbReference>
<proteinExistence type="inferred from homology"/>
<dbReference type="InterPro" id="IPR020476">
    <property type="entry name" value="Nudix_hydrolase"/>
</dbReference>